<feature type="domain" description="ABC transmembrane type-1" evidence="9">
    <location>
        <begin position="190"/>
        <end position="404"/>
    </location>
</feature>
<feature type="region of interest" description="Disordered" evidence="8">
    <location>
        <begin position="1"/>
        <end position="118"/>
    </location>
</feature>
<evidence type="ECO:0000313" key="10">
    <source>
        <dbReference type="EMBL" id="PZQ50736.1"/>
    </source>
</evidence>
<feature type="compositionally biased region" description="Basic and acidic residues" evidence="8">
    <location>
        <begin position="1"/>
        <end position="12"/>
    </location>
</feature>
<feature type="compositionally biased region" description="Basic and acidic residues" evidence="8">
    <location>
        <begin position="21"/>
        <end position="44"/>
    </location>
</feature>
<keyword evidence="2 7" id="KW-0813">Transport</keyword>
<evidence type="ECO:0000313" key="11">
    <source>
        <dbReference type="Proteomes" id="UP000249185"/>
    </source>
</evidence>
<dbReference type="SUPFAM" id="SSF161098">
    <property type="entry name" value="MetI-like"/>
    <property type="match status" value="1"/>
</dbReference>
<dbReference type="PROSITE" id="PS50928">
    <property type="entry name" value="ABC_TM1"/>
    <property type="match status" value="1"/>
</dbReference>
<name>A0A2W5NB61_RHOSU</name>
<feature type="transmembrane region" description="Helical" evidence="7">
    <location>
        <begin position="190"/>
        <end position="216"/>
    </location>
</feature>
<accession>A0A2W5NB61</accession>
<gene>
    <name evidence="10" type="ORF">DI556_06360</name>
</gene>
<proteinExistence type="inferred from homology"/>
<evidence type="ECO:0000256" key="1">
    <source>
        <dbReference type="ARBA" id="ARBA00004651"/>
    </source>
</evidence>
<dbReference type="AlphaFoldDB" id="A0A2W5NB61"/>
<dbReference type="GO" id="GO:0005886">
    <property type="term" value="C:plasma membrane"/>
    <property type="evidence" value="ECO:0007669"/>
    <property type="project" value="UniProtKB-SubCell"/>
</dbReference>
<evidence type="ECO:0000256" key="5">
    <source>
        <dbReference type="ARBA" id="ARBA00022989"/>
    </source>
</evidence>
<evidence type="ECO:0000256" key="6">
    <source>
        <dbReference type="ARBA" id="ARBA00023136"/>
    </source>
</evidence>
<evidence type="ECO:0000256" key="3">
    <source>
        <dbReference type="ARBA" id="ARBA00022475"/>
    </source>
</evidence>
<feature type="transmembrane region" description="Helical" evidence="7">
    <location>
        <begin position="325"/>
        <end position="346"/>
    </location>
</feature>
<dbReference type="Proteomes" id="UP000249185">
    <property type="component" value="Unassembled WGS sequence"/>
</dbReference>
<dbReference type="InterPro" id="IPR035906">
    <property type="entry name" value="MetI-like_sf"/>
</dbReference>
<protein>
    <submittedName>
        <fullName evidence="10">Sugar ABC transporter permease</fullName>
    </submittedName>
</protein>
<dbReference type="CDD" id="cd06261">
    <property type="entry name" value="TM_PBP2"/>
    <property type="match status" value="1"/>
</dbReference>
<evidence type="ECO:0000256" key="2">
    <source>
        <dbReference type="ARBA" id="ARBA00022448"/>
    </source>
</evidence>
<dbReference type="Gene3D" id="1.10.3720.10">
    <property type="entry name" value="MetI-like"/>
    <property type="match status" value="1"/>
</dbReference>
<keyword evidence="6 7" id="KW-0472">Membrane</keyword>
<evidence type="ECO:0000256" key="7">
    <source>
        <dbReference type="RuleBase" id="RU363032"/>
    </source>
</evidence>
<keyword evidence="5 7" id="KW-1133">Transmembrane helix</keyword>
<comment type="subcellular location">
    <subcellularLocation>
        <location evidence="1 7">Cell membrane</location>
        <topology evidence="1 7">Multi-pass membrane protein</topology>
    </subcellularLocation>
</comment>
<evidence type="ECO:0000256" key="4">
    <source>
        <dbReference type="ARBA" id="ARBA00022692"/>
    </source>
</evidence>
<feature type="compositionally biased region" description="Basic residues" evidence="8">
    <location>
        <begin position="45"/>
        <end position="57"/>
    </location>
</feature>
<comment type="caution">
    <text evidence="10">The sequence shown here is derived from an EMBL/GenBank/DDBJ whole genome shotgun (WGS) entry which is preliminary data.</text>
</comment>
<dbReference type="InterPro" id="IPR000515">
    <property type="entry name" value="MetI-like"/>
</dbReference>
<dbReference type="Pfam" id="PF00528">
    <property type="entry name" value="BPD_transp_1"/>
    <property type="match status" value="1"/>
</dbReference>
<sequence length="411" mass="45568">MVPDPRRADGLRRGGWHSRPLGRDRGTVGRAGIRLDEGVRDQSRRGRPGARLRRGRERRPGDGAAPQPGADRRALARRRAQHRGPRDRGDLRPERAPDRHAPRPRRVRMTVPTPTLPPRRRERPADLWFRWGALLPAVVVLVLLTAWPMLNLLRMAVSTIEFTRAGAVFTFDPARNFNRLLGDRLFLSSLWTTVLFVAVSVVIEMVLGFLLALVVAGVPRGKGLVRTLMILPILVPPVAIGSMWKLMYNYDFGIVNQTLGLVGLGPIGWLSEPALALWSVVLVDVWHWTPLVFLILFAGVEGLPREVIEAARVDGATSWQITRRIILPLMAPAIAVAFVFRAILAFKVFDQIFLLTSGGPGTATEVVSLRLYHVFFQENNLGYGALLSIVLILAVIVFLVTAGGLARRVGK</sequence>
<feature type="transmembrane region" description="Helical" evidence="7">
    <location>
        <begin position="128"/>
        <end position="150"/>
    </location>
</feature>
<dbReference type="PANTHER" id="PTHR43005">
    <property type="entry name" value="BLR7065 PROTEIN"/>
    <property type="match status" value="1"/>
</dbReference>
<evidence type="ECO:0000256" key="8">
    <source>
        <dbReference type="SAM" id="MobiDB-lite"/>
    </source>
</evidence>
<keyword evidence="3" id="KW-1003">Cell membrane</keyword>
<feature type="compositionally biased region" description="Basic and acidic residues" evidence="8">
    <location>
        <begin position="84"/>
        <end position="101"/>
    </location>
</feature>
<feature type="transmembrane region" description="Helical" evidence="7">
    <location>
        <begin position="228"/>
        <end position="247"/>
    </location>
</feature>
<feature type="transmembrane region" description="Helical" evidence="7">
    <location>
        <begin position="285"/>
        <end position="304"/>
    </location>
</feature>
<dbReference type="PANTHER" id="PTHR43005:SF1">
    <property type="entry name" value="SPERMIDINE_PUTRESCINE TRANSPORT SYSTEM PERMEASE PROTEIN"/>
    <property type="match status" value="1"/>
</dbReference>
<organism evidence="10 11">
    <name type="scientific">Rhodovulum sulfidophilum</name>
    <name type="common">Rhodobacter sulfidophilus</name>
    <dbReference type="NCBI Taxonomy" id="35806"/>
    <lineage>
        <taxon>Bacteria</taxon>
        <taxon>Pseudomonadati</taxon>
        <taxon>Pseudomonadota</taxon>
        <taxon>Alphaproteobacteria</taxon>
        <taxon>Rhodobacterales</taxon>
        <taxon>Paracoccaceae</taxon>
        <taxon>Rhodovulum</taxon>
    </lineage>
</organism>
<dbReference type="EMBL" id="QFPW01000003">
    <property type="protein sequence ID" value="PZQ50736.1"/>
    <property type="molecule type" value="Genomic_DNA"/>
</dbReference>
<reference evidence="10 11" key="1">
    <citation type="submission" date="2017-08" db="EMBL/GenBank/DDBJ databases">
        <title>Infants hospitalized years apart are colonized by the same room-sourced microbial strains.</title>
        <authorList>
            <person name="Brooks B."/>
            <person name="Olm M.R."/>
            <person name="Firek B.A."/>
            <person name="Baker R."/>
            <person name="Thomas B.C."/>
            <person name="Morowitz M.J."/>
            <person name="Banfield J.F."/>
        </authorList>
    </citation>
    <scope>NUCLEOTIDE SEQUENCE [LARGE SCALE GENOMIC DNA]</scope>
    <source>
        <strain evidence="10">S2_005_002_R2_34</strain>
    </source>
</reference>
<evidence type="ECO:0000259" key="9">
    <source>
        <dbReference type="PROSITE" id="PS50928"/>
    </source>
</evidence>
<keyword evidence="4 7" id="KW-0812">Transmembrane</keyword>
<comment type="similarity">
    <text evidence="7">Belongs to the binding-protein-dependent transport system permease family.</text>
</comment>
<dbReference type="GO" id="GO:0055085">
    <property type="term" value="P:transmembrane transport"/>
    <property type="evidence" value="ECO:0007669"/>
    <property type="project" value="InterPro"/>
</dbReference>
<feature type="transmembrane region" description="Helical" evidence="7">
    <location>
        <begin position="381"/>
        <end position="406"/>
    </location>
</feature>